<feature type="transmembrane region" description="Helical" evidence="2">
    <location>
        <begin position="94"/>
        <end position="115"/>
    </location>
</feature>
<dbReference type="AlphaFoldDB" id="A0A2T0VGJ7"/>
<evidence type="ECO:0000313" key="4">
    <source>
        <dbReference type="Proteomes" id="UP000237983"/>
    </source>
</evidence>
<proteinExistence type="predicted"/>
<feature type="transmembrane region" description="Helical" evidence="2">
    <location>
        <begin position="172"/>
        <end position="195"/>
    </location>
</feature>
<name>A0A2T0VGJ7_9MICO</name>
<dbReference type="Pfam" id="PF19779">
    <property type="entry name" value="DUF6264"/>
    <property type="match status" value="1"/>
</dbReference>
<feature type="compositionally biased region" description="Low complexity" evidence="1">
    <location>
        <begin position="54"/>
        <end position="77"/>
    </location>
</feature>
<dbReference type="Proteomes" id="UP000237983">
    <property type="component" value="Unassembled WGS sequence"/>
</dbReference>
<dbReference type="InterPro" id="IPR046231">
    <property type="entry name" value="DUF6264"/>
</dbReference>
<feature type="transmembrane region" description="Helical" evidence="2">
    <location>
        <begin position="144"/>
        <end position="165"/>
    </location>
</feature>
<feature type="region of interest" description="Disordered" evidence="1">
    <location>
        <begin position="1"/>
        <end position="85"/>
    </location>
</feature>
<keyword evidence="2" id="KW-0472">Membrane</keyword>
<gene>
    <name evidence="3" type="ORF">B0I08_1029</name>
</gene>
<comment type="caution">
    <text evidence="3">The sequence shown here is derived from an EMBL/GenBank/DDBJ whole genome shotgun (WGS) entry which is preliminary data.</text>
</comment>
<protein>
    <submittedName>
        <fullName evidence="3">Uncharacterized protein</fullName>
    </submittedName>
</protein>
<keyword evidence="2" id="KW-0812">Transmembrane</keyword>
<dbReference type="OrthoDB" id="5083906at2"/>
<organism evidence="3 4">
    <name type="scientific">Glaciihabitans tibetensis</name>
    <dbReference type="NCBI Taxonomy" id="1266600"/>
    <lineage>
        <taxon>Bacteria</taxon>
        <taxon>Bacillati</taxon>
        <taxon>Actinomycetota</taxon>
        <taxon>Actinomycetes</taxon>
        <taxon>Micrococcales</taxon>
        <taxon>Microbacteriaceae</taxon>
        <taxon>Glaciihabitans</taxon>
    </lineage>
</organism>
<reference evidence="3 4" key="1">
    <citation type="submission" date="2018-03" db="EMBL/GenBank/DDBJ databases">
        <title>Genomic Encyclopedia of Type Strains, Phase III (KMG-III): the genomes of soil and plant-associated and newly described type strains.</title>
        <authorList>
            <person name="Whitman W."/>
        </authorList>
    </citation>
    <scope>NUCLEOTIDE SEQUENCE [LARGE SCALE GENOMIC DNA]</scope>
    <source>
        <strain evidence="3 4">CGMCC 1.12484</strain>
    </source>
</reference>
<sequence>MTDPRPRPQYGEYATPEEQAKAMGVGSPASAAASASVDGRADVAAPKRSVGSETSAAQAPTGSPTPTGSTGSPKSTADPAAPAGVRPRRTWDSVLTAVLLGVGAVSVLTSIPQYADFASWIDTGLAQLGYDDYANSELASTVGIALNITQIVLFVAGAVMAILMLRRNRLAFIYPLIAGLVFFVVTFILVAVLFASDPALLDSISSR</sequence>
<dbReference type="RefSeq" id="WP_146134311.1">
    <property type="nucleotide sequence ID" value="NZ_PVTL01000002.1"/>
</dbReference>
<evidence type="ECO:0000256" key="1">
    <source>
        <dbReference type="SAM" id="MobiDB-lite"/>
    </source>
</evidence>
<feature type="compositionally biased region" description="Low complexity" evidence="1">
    <location>
        <begin position="22"/>
        <end position="44"/>
    </location>
</feature>
<evidence type="ECO:0000313" key="3">
    <source>
        <dbReference type="EMBL" id="PRY69337.1"/>
    </source>
</evidence>
<keyword evidence="4" id="KW-1185">Reference proteome</keyword>
<keyword evidence="2" id="KW-1133">Transmembrane helix</keyword>
<accession>A0A2T0VGJ7</accession>
<evidence type="ECO:0000256" key="2">
    <source>
        <dbReference type="SAM" id="Phobius"/>
    </source>
</evidence>
<dbReference type="EMBL" id="PVTL01000002">
    <property type="protein sequence ID" value="PRY69337.1"/>
    <property type="molecule type" value="Genomic_DNA"/>
</dbReference>